<keyword evidence="2" id="KW-0975">Bacterial flagellum</keyword>
<keyword evidence="5" id="KW-0969">Cilium</keyword>
<sequence>MLQAFYSASVGAQQQMMGMNVHGNNIANVNTYGYKAEKPAFGVLMNSMVNGVDGVQLPKGSGAAVMSTATDFREAEITQTGRDQDYAILGPGFFALYDPSTQEISFTRDGSFTISSFQEAGEDGTMETVWYLGDGEGRQVLNTTGYPIVVTDPTAEQPVGTFLIQYQDGLQHLDSGRFLNGDKNGAVWIGTSEVRRGVLETSNTDLATELGKVIERQRAYVYALRMVTTADEVENTINGLTN</sequence>
<proteinExistence type="inferred from homology"/>
<dbReference type="PANTHER" id="PTHR30435">
    <property type="entry name" value="FLAGELLAR PROTEIN"/>
    <property type="match status" value="1"/>
</dbReference>
<keyword evidence="5" id="KW-0966">Cell projection</keyword>
<feature type="domain" description="Flagellar basal-body/hook protein C-terminal" evidence="4">
    <location>
        <begin position="196"/>
        <end position="240"/>
    </location>
</feature>
<dbReference type="Pfam" id="PF00460">
    <property type="entry name" value="Flg_bb_rod"/>
    <property type="match status" value="1"/>
</dbReference>
<reference evidence="5" key="2">
    <citation type="submission" date="2021-04" db="EMBL/GenBank/DDBJ databases">
        <authorList>
            <person name="Gilroy R."/>
        </authorList>
    </citation>
    <scope>NUCLEOTIDE SEQUENCE</scope>
    <source>
        <strain evidence="5">CHK33-7979</strain>
    </source>
</reference>
<dbReference type="InterPro" id="IPR020013">
    <property type="entry name" value="Flagellar_FlgE/F/G"/>
</dbReference>
<comment type="similarity">
    <text evidence="1 2">Belongs to the flagella basal body rod proteins family.</text>
</comment>
<protein>
    <submittedName>
        <fullName evidence="5">Flagellar hook basal-body protein</fullName>
    </submittedName>
</protein>
<feature type="domain" description="Flagellar basal body rod protein N-terminal" evidence="3">
    <location>
        <begin position="6"/>
        <end position="35"/>
    </location>
</feature>
<comment type="caution">
    <text evidence="5">The sequence shown here is derived from an EMBL/GenBank/DDBJ whole genome shotgun (WGS) entry which is preliminary data.</text>
</comment>
<dbReference type="SUPFAM" id="SSF117143">
    <property type="entry name" value="Flagellar hook protein flgE"/>
    <property type="match status" value="1"/>
</dbReference>
<dbReference type="InterPro" id="IPR010930">
    <property type="entry name" value="Flg_bb/hook_C_dom"/>
</dbReference>
<dbReference type="AlphaFoldDB" id="A0A9D1Z819"/>
<organism evidence="5 6">
    <name type="scientific">Candidatus Intestinimonas merdavium</name>
    <dbReference type="NCBI Taxonomy" id="2838622"/>
    <lineage>
        <taxon>Bacteria</taxon>
        <taxon>Bacillati</taxon>
        <taxon>Bacillota</taxon>
        <taxon>Clostridia</taxon>
        <taxon>Eubacteriales</taxon>
        <taxon>Intestinimonas</taxon>
    </lineage>
</organism>
<accession>A0A9D1Z819</accession>
<gene>
    <name evidence="5" type="ORF">H9826_07215</name>
</gene>
<dbReference type="InterPro" id="IPR037925">
    <property type="entry name" value="FlgE/F/G-like"/>
</dbReference>
<dbReference type="GO" id="GO:0009425">
    <property type="term" value="C:bacterial-type flagellum basal body"/>
    <property type="evidence" value="ECO:0007669"/>
    <property type="project" value="UniProtKB-SubCell"/>
</dbReference>
<dbReference type="InterPro" id="IPR001444">
    <property type="entry name" value="Flag_bb_rod_N"/>
</dbReference>
<evidence type="ECO:0000256" key="1">
    <source>
        <dbReference type="ARBA" id="ARBA00009677"/>
    </source>
</evidence>
<dbReference type="NCBIfam" id="TIGR03506">
    <property type="entry name" value="FlgEFG_subfam"/>
    <property type="match status" value="1"/>
</dbReference>
<evidence type="ECO:0000259" key="3">
    <source>
        <dbReference type="Pfam" id="PF00460"/>
    </source>
</evidence>
<dbReference type="PANTHER" id="PTHR30435:SF19">
    <property type="entry name" value="FLAGELLAR BASAL-BODY ROD PROTEIN FLGG"/>
    <property type="match status" value="1"/>
</dbReference>
<evidence type="ECO:0000313" key="6">
    <source>
        <dbReference type="Proteomes" id="UP000886824"/>
    </source>
</evidence>
<comment type="subcellular location">
    <subcellularLocation>
        <location evidence="2">Bacterial flagellum basal body</location>
    </subcellularLocation>
</comment>
<keyword evidence="5" id="KW-0282">Flagellum</keyword>
<dbReference type="Pfam" id="PF06429">
    <property type="entry name" value="Flg_bbr_C"/>
    <property type="match status" value="1"/>
</dbReference>
<dbReference type="EMBL" id="DXCX01000075">
    <property type="protein sequence ID" value="HIY73746.1"/>
    <property type="molecule type" value="Genomic_DNA"/>
</dbReference>
<name>A0A9D1Z819_9FIRM</name>
<evidence type="ECO:0000259" key="4">
    <source>
        <dbReference type="Pfam" id="PF06429"/>
    </source>
</evidence>
<reference evidence="5" key="1">
    <citation type="journal article" date="2021" name="PeerJ">
        <title>Extensive microbial diversity within the chicken gut microbiome revealed by metagenomics and culture.</title>
        <authorList>
            <person name="Gilroy R."/>
            <person name="Ravi A."/>
            <person name="Getino M."/>
            <person name="Pursley I."/>
            <person name="Horton D.L."/>
            <person name="Alikhan N.F."/>
            <person name="Baker D."/>
            <person name="Gharbi K."/>
            <person name="Hall N."/>
            <person name="Watson M."/>
            <person name="Adriaenssens E.M."/>
            <person name="Foster-Nyarko E."/>
            <person name="Jarju S."/>
            <person name="Secka A."/>
            <person name="Antonio M."/>
            <person name="Oren A."/>
            <person name="Chaudhuri R.R."/>
            <person name="La Ragione R."/>
            <person name="Hildebrand F."/>
            <person name="Pallen M.J."/>
        </authorList>
    </citation>
    <scope>NUCLEOTIDE SEQUENCE</scope>
    <source>
        <strain evidence="5">CHK33-7979</strain>
    </source>
</reference>
<dbReference type="GO" id="GO:0071978">
    <property type="term" value="P:bacterial-type flagellum-dependent swarming motility"/>
    <property type="evidence" value="ECO:0007669"/>
    <property type="project" value="TreeGrafter"/>
</dbReference>
<evidence type="ECO:0000256" key="2">
    <source>
        <dbReference type="RuleBase" id="RU362116"/>
    </source>
</evidence>
<evidence type="ECO:0000313" key="5">
    <source>
        <dbReference type="EMBL" id="HIY73746.1"/>
    </source>
</evidence>
<dbReference type="Proteomes" id="UP000886824">
    <property type="component" value="Unassembled WGS sequence"/>
</dbReference>